<dbReference type="Proteomes" id="UP001595937">
    <property type="component" value="Unassembled WGS sequence"/>
</dbReference>
<proteinExistence type="predicted"/>
<protein>
    <submittedName>
        <fullName evidence="2">Uncharacterized protein</fullName>
    </submittedName>
</protein>
<organism evidence="2 3">
    <name type="scientific">Brachybacterium tyrofermentans</name>
    <dbReference type="NCBI Taxonomy" id="47848"/>
    <lineage>
        <taxon>Bacteria</taxon>
        <taxon>Bacillati</taxon>
        <taxon>Actinomycetota</taxon>
        <taxon>Actinomycetes</taxon>
        <taxon>Micrococcales</taxon>
        <taxon>Dermabacteraceae</taxon>
        <taxon>Brachybacterium</taxon>
    </lineage>
</organism>
<dbReference type="EMBL" id="JBHSLN010000075">
    <property type="protein sequence ID" value="MFC5298580.1"/>
    <property type="molecule type" value="Genomic_DNA"/>
</dbReference>
<feature type="region of interest" description="Disordered" evidence="1">
    <location>
        <begin position="1"/>
        <end position="38"/>
    </location>
</feature>
<dbReference type="RefSeq" id="WP_193119473.1">
    <property type="nucleotide sequence ID" value="NZ_BAAAIR010000041.1"/>
</dbReference>
<name>A0ABW0FL46_9MICO</name>
<accession>A0ABW0FL46</accession>
<evidence type="ECO:0000313" key="3">
    <source>
        <dbReference type="Proteomes" id="UP001595937"/>
    </source>
</evidence>
<keyword evidence="3" id="KW-1185">Reference proteome</keyword>
<reference evidence="3" key="1">
    <citation type="journal article" date="2019" name="Int. J. Syst. Evol. Microbiol.">
        <title>The Global Catalogue of Microorganisms (GCM) 10K type strain sequencing project: providing services to taxonomists for standard genome sequencing and annotation.</title>
        <authorList>
            <consortium name="The Broad Institute Genomics Platform"/>
            <consortium name="The Broad Institute Genome Sequencing Center for Infectious Disease"/>
            <person name="Wu L."/>
            <person name="Ma J."/>
        </authorList>
    </citation>
    <scope>NUCLEOTIDE SEQUENCE [LARGE SCALE GENOMIC DNA]</scope>
    <source>
        <strain evidence="3">CGMCC 1.16455</strain>
    </source>
</reference>
<comment type="caution">
    <text evidence="2">The sequence shown here is derived from an EMBL/GenBank/DDBJ whole genome shotgun (WGS) entry which is preliminary data.</text>
</comment>
<evidence type="ECO:0000313" key="2">
    <source>
        <dbReference type="EMBL" id="MFC5298580.1"/>
    </source>
</evidence>
<evidence type="ECO:0000256" key="1">
    <source>
        <dbReference type="SAM" id="MobiDB-lite"/>
    </source>
</evidence>
<sequence length="618" mass="66858">MSRRRHDRNPLGQGAFHRPASRHIPHTPEPAPSSAVPPADNPLIEVLRPALRSDDPTVFWIAAAPLVVELADLRHHPEELPEGVDLMDTFLEINVAETTALLHMIAAMCPDEDLRSRARVGLTSRRQPMPPQISGLADATITDTVAITDEVGENLMVELTLPRGVRAVLIAYIPRAPALFVKDAFVVGAPMEEVLHRYREIMASEGSSLDEALEVVAPADARTRLGQALALTPADEGTAGSEEQWPMLRPFVEFVVGLMPAGGTGYDEDDLLDGAPLPTSERPPWILEDGTDLVAEFTASAHAAGLERVETAADLVAYMMVVLGGGLGDPLAWNPELAEWLLTDVLPTTPILSEDQAAQVPSILPPLVAWSLERTGEDPSVIAQTLREITPLLEQFPVRRADPRMRAQRLEEQVDLALELGDPSALRLADLALLVGGFDVLAELDTTPLPTERLPLEQFPDNLRDLAAEIDAHLVDGVSALLAGQPAPDQTAELLTACRRLLARIAELDDAVLRRKASTRNTAAAIVSLIARGNELMGYAPAPLHEKDLRRAFDLRSNPSQRARNLAEAAALPHRWSGIALADPGLLLGTARAEILRKQDVLREQDPLAGPGAMGRRS</sequence>
<dbReference type="GeneID" id="303297754"/>
<gene>
    <name evidence="2" type="ORF">ACFPK8_13775</name>
</gene>